<dbReference type="HOGENOM" id="CLU_3101356_0_0_5"/>
<gene>
    <name evidence="2" type="ORF">RG1141_CH20780</name>
</gene>
<reference evidence="3" key="1">
    <citation type="journal article" date="2014" name="BMC Genomics">
        <title>Genome sequencing of two Neorhizobium galegae strains reveals a noeT gene responsible for the unusual acetylation of the nodulation factors.</title>
        <authorList>
            <person name="Osterman J."/>
            <person name="Marsh J."/>
            <person name="Laine P.K."/>
            <person name="Zeng Z."/>
            <person name="Alatalo E."/>
            <person name="Sullivan J.T."/>
            <person name="Young J.P."/>
            <person name="Thomas-Oates J."/>
            <person name="Paulin L."/>
            <person name="Lindstrom K."/>
        </authorList>
    </citation>
    <scope>NUCLEOTIDE SEQUENCE [LARGE SCALE GENOMIC DNA]</scope>
    <source>
        <strain evidence="3">HAMBI 1141</strain>
    </source>
</reference>
<feature type="transmembrane region" description="Helical" evidence="1">
    <location>
        <begin position="12"/>
        <end position="32"/>
    </location>
</feature>
<evidence type="ECO:0000313" key="2">
    <source>
        <dbReference type="EMBL" id="CDN54417.1"/>
    </source>
</evidence>
<dbReference type="Proteomes" id="UP000028186">
    <property type="component" value="Chromosome I"/>
</dbReference>
<dbReference type="eggNOG" id="ENOG5031HRG">
    <property type="taxonomic scope" value="Bacteria"/>
</dbReference>
<keyword evidence="1" id="KW-0472">Membrane</keyword>
<accession>A0A068T7C5</accession>
<sequence>MNSTIEIYRLPLIAAVSLLLLGFGGVAFYGWLRFGSSILLTLGETGLSWCF</sequence>
<evidence type="ECO:0000256" key="1">
    <source>
        <dbReference type="SAM" id="Phobius"/>
    </source>
</evidence>
<dbReference type="KEGG" id="ngl:RG1141_CH20780"/>
<proteinExistence type="predicted"/>
<keyword evidence="1" id="KW-1133">Transmembrane helix</keyword>
<dbReference type="EMBL" id="HG938355">
    <property type="protein sequence ID" value="CDN54417.1"/>
    <property type="molecule type" value="Genomic_DNA"/>
</dbReference>
<name>A0A068T7C5_NEOGA</name>
<evidence type="ECO:0000313" key="3">
    <source>
        <dbReference type="Proteomes" id="UP000028186"/>
    </source>
</evidence>
<dbReference type="RefSeq" id="WP_157885139.1">
    <property type="nucleotide sequence ID" value="NZ_HG938355.1"/>
</dbReference>
<dbReference type="AlphaFoldDB" id="A0A068T7C5"/>
<dbReference type="PATRIC" id="fig|1028801.3.peg.2109"/>
<organism evidence="2 3">
    <name type="scientific">Neorhizobium galegae bv. officinalis bv. officinalis str. HAMBI 1141</name>
    <dbReference type="NCBI Taxonomy" id="1028801"/>
    <lineage>
        <taxon>Bacteria</taxon>
        <taxon>Pseudomonadati</taxon>
        <taxon>Pseudomonadota</taxon>
        <taxon>Alphaproteobacteria</taxon>
        <taxon>Hyphomicrobiales</taxon>
        <taxon>Rhizobiaceae</taxon>
        <taxon>Rhizobium/Agrobacterium group</taxon>
        <taxon>Neorhizobium</taxon>
    </lineage>
</organism>
<protein>
    <submittedName>
        <fullName evidence="2">Uncharacterized protein</fullName>
    </submittedName>
</protein>
<keyword evidence="1" id="KW-0812">Transmembrane</keyword>